<proteinExistence type="predicted"/>
<dbReference type="Proteomes" id="UP001152888">
    <property type="component" value="Unassembled WGS sequence"/>
</dbReference>
<dbReference type="PANTHER" id="PTHR19303">
    <property type="entry name" value="TRANSPOSON"/>
    <property type="match status" value="1"/>
</dbReference>
<keyword evidence="6" id="KW-1185">Reference proteome</keyword>
<dbReference type="AlphaFoldDB" id="A0A9P0PIY0"/>
<feature type="domain" description="DDE-1" evidence="3">
    <location>
        <begin position="178"/>
        <end position="331"/>
    </location>
</feature>
<feature type="compositionally biased region" description="Basic and acidic residues" evidence="2">
    <location>
        <begin position="468"/>
        <end position="477"/>
    </location>
</feature>
<dbReference type="PANTHER" id="PTHR19303:SF74">
    <property type="entry name" value="POGO TRANSPOSABLE ELEMENT WITH KRAB DOMAIN"/>
    <property type="match status" value="1"/>
</dbReference>
<comment type="subcellular location">
    <subcellularLocation>
        <location evidence="1">Nucleus</location>
    </subcellularLocation>
</comment>
<sequence length="575" mass="64856">MPTEYKRKGSVFRGEWSEQDLQQAIEAVQEGRVGVREVVRSFGVPYTTLRRRLRSGNHRKLPLGPLSTLGQENEVKLVNHIKKLQKFGFSPSRTTVRSMAFELAQKLNLPHKFNIERRMAGYPWLESFLRRNKDPAVRKSEARIYNVDETGLQMNNKPGFVIAQRGTKNVSAVTSAERSISVKTSCNAEGSFIPPTCIFKGKNQKPEFADGMPPVSLVFMSEKSAYVNNVLFLRWLKEQFVPRKPPGYVMLTLGGHSSHWSSVETLEYASENEMIFVCLPSHTTQFLQPLDRGVFKSLKAFYYEECNAFIRRNPNRRINRLIFGQLLAAAWEKSATVKNAFSSFRATGIVPFNPSAIQDYAYLTDKPQGASPNEPESQVLPNGEISVDNRNEYAQDSSIIEILESVVNDSAGPSDMKTPEKEIDTPGKILDKINPIPITEAVSSARKRGGQLASVLTSSDNIRNKKKRVEEKLQAEAKKRKKKENKKCIKPGPSRVQSKSKKRKQSTSSSSEEEIIYDDSSEYEDETSKCGGCGDFYSTTTKMDDWIQCVTCSRWVHEGCTRFDNFCDACGKSQQ</sequence>
<dbReference type="SUPFAM" id="SSF57903">
    <property type="entry name" value="FYVE/PHD zinc finger"/>
    <property type="match status" value="1"/>
</dbReference>
<dbReference type="Gene3D" id="1.10.10.60">
    <property type="entry name" value="Homeodomain-like"/>
    <property type="match status" value="1"/>
</dbReference>
<dbReference type="SUPFAM" id="SSF46689">
    <property type="entry name" value="Homeodomain-like"/>
    <property type="match status" value="1"/>
</dbReference>
<dbReference type="Pfam" id="PF05225">
    <property type="entry name" value="HTH_psq"/>
    <property type="match status" value="1"/>
</dbReference>
<name>A0A9P0PIY0_ACAOB</name>
<evidence type="ECO:0000259" key="4">
    <source>
        <dbReference type="Pfam" id="PF05225"/>
    </source>
</evidence>
<evidence type="ECO:0000313" key="6">
    <source>
        <dbReference type="Proteomes" id="UP001152888"/>
    </source>
</evidence>
<dbReference type="InterPro" id="IPR004875">
    <property type="entry name" value="DDE_SF_endonuclease_dom"/>
</dbReference>
<feature type="region of interest" description="Disordered" evidence="2">
    <location>
        <begin position="445"/>
        <end position="520"/>
    </location>
</feature>
<accession>A0A9P0PIY0</accession>
<dbReference type="InterPro" id="IPR011011">
    <property type="entry name" value="Znf_FYVE_PHD"/>
</dbReference>
<comment type="caution">
    <text evidence="5">The sequence shown here is derived from an EMBL/GenBank/DDBJ whole genome shotgun (WGS) entry which is preliminary data.</text>
</comment>
<dbReference type="CDD" id="cd15517">
    <property type="entry name" value="PHD_TCF19_like"/>
    <property type="match status" value="1"/>
</dbReference>
<gene>
    <name evidence="5" type="ORF">ACAOBT_LOCUS15075</name>
</gene>
<evidence type="ECO:0000256" key="2">
    <source>
        <dbReference type="SAM" id="MobiDB-lite"/>
    </source>
</evidence>
<dbReference type="GO" id="GO:0003677">
    <property type="term" value="F:DNA binding"/>
    <property type="evidence" value="ECO:0007669"/>
    <property type="project" value="InterPro"/>
</dbReference>
<evidence type="ECO:0008006" key="7">
    <source>
        <dbReference type="Google" id="ProtNLM"/>
    </source>
</evidence>
<protein>
    <recommendedName>
        <fullName evidence="7">HTH CENPB-type domain-containing protein</fullName>
    </recommendedName>
</protein>
<dbReference type="InterPro" id="IPR050863">
    <property type="entry name" value="CenT-Element_Derived"/>
</dbReference>
<evidence type="ECO:0000259" key="3">
    <source>
        <dbReference type="Pfam" id="PF03184"/>
    </source>
</evidence>
<dbReference type="InterPro" id="IPR009057">
    <property type="entry name" value="Homeodomain-like_sf"/>
</dbReference>
<dbReference type="GO" id="GO:0005634">
    <property type="term" value="C:nucleus"/>
    <property type="evidence" value="ECO:0007669"/>
    <property type="project" value="UniProtKB-SubCell"/>
</dbReference>
<dbReference type="OrthoDB" id="6779830at2759"/>
<feature type="compositionally biased region" description="Acidic residues" evidence="2">
    <location>
        <begin position="511"/>
        <end position="520"/>
    </location>
</feature>
<evidence type="ECO:0000313" key="5">
    <source>
        <dbReference type="EMBL" id="CAH1982544.1"/>
    </source>
</evidence>
<reference evidence="5" key="1">
    <citation type="submission" date="2022-03" db="EMBL/GenBank/DDBJ databases">
        <authorList>
            <person name="Sayadi A."/>
        </authorList>
    </citation>
    <scope>NUCLEOTIDE SEQUENCE</scope>
</reference>
<feature type="region of interest" description="Disordered" evidence="2">
    <location>
        <begin position="409"/>
        <end position="430"/>
    </location>
</feature>
<organism evidence="5 6">
    <name type="scientific">Acanthoscelides obtectus</name>
    <name type="common">Bean weevil</name>
    <name type="synonym">Bruchus obtectus</name>
    <dbReference type="NCBI Taxonomy" id="200917"/>
    <lineage>
        <taxon>Eukaryota</taxon>
        <taxon>Metazoa</taxon>
        <taxon>Ecdysozoa</taxon>
        <taxon>Arthropoda</taxon>
        <taxon>Hexapoda</taxon>
        <taxon>Insecta</taxon>
        <taxon>Pterygota</taxon>
        <taxon>Neoptera</taxon>
        <taxon>Endopterygota</taxon>
        <taxon>Coleoptera</taxon>
        <taxon>Polyphaga</taxon>
        <taxon>Cucujiformia</taxon>
        <taxon>Chrysomeloidea</taxon>
        <taxon>Chrysomelidae</taxon>
        <taxon>Bruchinae</taxon>
        <taxon>Bruchini</taxon>
        <taxon>Acanthoscelides</taxon>
    </lineage>
</organism>
<feature type="compositionally biased region" description="Basic and acidic residues" evidence="2">
    <location>
        <begin position="417"/>
        <end position="430"/>
    </location>
</feature>
<evidence type="ECO:0000256" key="1">
    <source>
        <dbReference type="ARBA" id="ARBA00004123"/>
    </source>
</evidence>
<dbReference type="EMBL" id="CAKOFQ010006923">
    <property type="protein sequence ID" value="CAH1982544.1"/>
    <property type="molecule type" value="Genomic_DNA"/>
</dbReference>
<feature type="domain" description="HTH psq-type" evidence="4">
    <location>
        <begin position="18"/>
        <end position="60"/>
    </location>
</feature>
<dbReference type="Pfam" id="PF03184">
    <property type="entry name" value="DDE_1"/>
    <property type="match status" value="1"/>
</dbReference>
<dbReference type="InterPro" id="IPR007889">
    <property type="entry name" value="HTH_Psq"/>
</dbReference>
<feature type="compositionally biased region" description="Basic residues" evidence="2">
    <location>
        <begin position="478"/>
        <end position="489"/>
    </location>
</feature>